<keyword evidence="4" id="KW-1185">Reference proteome</keyword>
<evidence type="ECO:0000313" key="4">
    <source>
        <dbReference type="Proteomes" id="UP000195913"/>
    </source>
</evidence>
<evidence type="ECO:0000313" key="3">
    <source>
        <dbReference type="EMBL" id="SJM59617.1"/>
    </source>
</evidence>
<dbReference type="Pfam" id="PF09587">
    <property type="entry name" value="PGA_cap"/>
    <property type="match status" value="1"/>
</dbReference>
<evidence type="ECO:0000256" key="1">
    <source>
        <dbReference type="ARBA" id="ARBA00005662"/>
    </source>
</evidence>
<dbReference type="AlphaFoldDB" id="A0A1R4FUV6"/>
<dbReference type="PANTHER" id="PTHR33393">
    <property type="entry name" value="POLYGLUTAMINE SYNTHESIS ACCESSORY PROTEIN RV0574C-RELATED"/>
    <property type="match status" value="1"/>
</dbReference>
<dbReference type="PANTHER" id="PTHR33393:SF13">
    <property type="entry name" value="PGA BIOSYNTHESIS PROTEIN CAPA"/>
    <property type="match status" value="1"/>
</dbReference>
<dbReference type="Gene3D" id="3.60.21.10">
    <property type="match status" value="1"/>
</dbReference>
<reference evidence="3 4" key="1">
    <citation type="submission" date="2017-02" db="EMBL/GenBank/DDBJ databases">
        <authorList>
            <person name="Peterson S.W."/>
        </authorList>
    </citation>
    <scope>NUCLEOTIDE SEQUENCE [LARGE SCALE GENOMIC DNA]</scope>
    <source>
        <strain evidence="3 4">B Ar 00.02</strain>
    </source>
</reference>
<accession>A0A1R4FUV6</accession>
<dbReference type="InterPro" id="IPR052169">
    <property type="entry name" value="CW_Biosynth-Accessory"/>
</dbReference>
<dbReference type="InterPro" id="IPR019079">
    <property type="entry name" value="Capsule_synth_CapA"/>
</dbReference>
<name>A0A1R4FUV6_9MICC</name>
<proteinExistence type="inferred from homology"/>
<organism evidence="3 4">
    <name type="scientific">Arthrobacter rhombi</name>
    <dbReference type="NCBI Taxonomy" id="71253"/>
    <lineage>
        <taxon>Bacteria</taxon>
        <taxon>Bacillati</taxon>
        <taxon>Actinomycetota</taxon>
        <taxon>Actinomycetes</taxon>
        <taxon>Micrococcales</taxon>
        <taxon>Micrococcaceae</taxon>
        <taxon>Arthrobacter</taxon>
    </lineage>
</organism>
<gene>
    <name evidence="3" type="ORF">FM101_05895</name>
</gene>
<feature type="domain" description="Capsule synthesis protein CapA" evidence="2">
    <location>
        <begin position="1"/>
        <end position="243"/>
    </location>
</feature>
<evidence type="ECO:0000259" key="2">
    <source>
        <dbReference type="SMART" id="SM00854"/>
    </source>
</evidence>
<dbReference type="InterPro" id="IPR029052">
    <property type="entry name" value="Metallo-depent_PP-like"/>
</dbReference>
<dbReference type="EMBL" id="FUHW01000023">
    <property type="protein sequence ID" value="SJM59617.1"/>
    <property type="molecule type" value="Genomic_DNA"/>
</dbReference>
<dbReference type="SUPFAM" id="SSF56300">
    <property type="entry name" value="Metallo-dependent phosphatases"/>
    <property type="match status" value="1"/>
</dbReference>
<dbReference type="SMART" id="SM00854">
    <property type="entry name" value="PGA_cap"/>
    <property type="match status" value="1"/>
</dbReference>
<sequence>MMVTGDVLLHPPLWEQARADGSSAEPDFVPLLSGLRPYLSDADLAICSLETPVGTEQGPYSGYPSFVVPPQILPALASTGYDACTTATNHAVDGGTAGVKRTLDALDRAGLEHTGTYRSAAEAKQPLILETGGIRVGVVVGTYGLNGLSADTPWRVDLIDTEKMIAQAKKARRAGADVVLAGFHAGEEYSTRPTAEQQGIAHRLADSGVFDAVYSHHTHSVLPLEKRGGVWIAYGLGNSVSSHATDLAVNREGLSLKFSFVKKGDHWKTAAPRWAGHIMAQDPVRWCALPAKTPCTTAAGDAASLKRTRSTVNRLGADADGAGPWQPDDTK</sequence>
<comment type="similarity">
    <text evidence="1">Belongs to the CapA family.</text>
</comment>
<protein>
    <submittedName>
        <fullName evidence="3">Lipoprotein</fullName>
    </submittedName>
</protein>
<dbReference type="Proteomes" id="UP000195913">
    <property type="component" value="Unassembled WGS sequence"/>
</dbReference>
<keyword evidence="3" id="KW-0449">Lipoprotein</keyword>
<dbReference type="CDD" id="cd07381">
    <property type="entry name" value="MPP_CapA"/>
    <property type="match status" value="1"/>
</dbReference>